<reference evidence="3" key="2">
    <citation type="submission" date="2013-10" db="EMBL/GenBank/DDBJ databases">
        <authorList>
            <person name="Aslett M."/>
        </authorList>
    </citation>
    <scope>NUCLEOTIDE SEQUENCE [LARGE SCALE GENOMIC DNA]</scope>
    <source>
        <strain evidence="3">Houghton</strain>
    </source>
</reference>
<evidence type="ECO:0000313" key="3">
    <source>
        <dbReference type="EMBL" id="CDJ65683.1"/>
    </source>
</evidence>
<accession>U6MRG6</accession>
<keyword evidence="1" id="KW-0175">Coiled coil</keyword>
<feature type="compositionally biased region" description="Polar residues" evidence="2">
    <location>
        <begin position="893"/>
        <end position="906"/>
    </location>
</feature>
<protein>
    <submittedName>
        <fullName evidence="3">Uncharacterized protein</fullName>
    </submittedName>
</protein>
<dbReference type="AlphaFoldDB" id="U6MRG6"/>
<proteinExistence type="predicted"/>
<reference evidence="3" key="1">
    <citation type="submission" date="2013-10" db="EMBL/GenBank/DDBJ databases">
        <title>Genomic analysis of the causative agents of coccidiosis in chickens.</title>
        <authorList>
            <person name="Reid A.J."/>
            <person name="Blake D."/>
            <person name="Billington K."/>
            <person name="Browne H."/>
            <person name="Dunn M."/>
            <person name="Hung S."/>
            <person name="Kawahara F."/>
            <person name="Miranda-Saavedra D."/>
            <person name="Mourier T."/>
            <person name="Nagra H."/>
            <person name="Otto T.D."/>
            <person name="Rawlings N."/>
            <person name="Sanchez A."/>
            <person name="Sanders M."/>
            <person name="Subramaniam C."/>
            <person name="Tay Y."/>
            <person name="Dear P."/>
            <person name="Doerig C."/>
            <person name="Gruber A."/>
            <person name="Parkinson J."/>
            <person name="Shirley M."/>
            <person name="Wan K.L."/>
            <person name="Berriman M."/>
            <person name="Tomley F."/>
            <person name="Pain A."/>
        </authorList>
    </citation>
    <scope>NUCLEOTIDE SEQUENCE [LARGE SCALE GENOMIC DNA]</scope>
    <source>
        <strain evidence="3">Houghton</strain>
    </source>
</reference>
<name>U6MRG6_9EIME</name>
<feature type="region of interest" description="Disordered" evidence="2">
    <location>
        <begin position="443"/>
        <end position="463"/>
    </location>
</feature>
<feature type="compositionally biased region" description="Low complexity" evidence="2">
    <location>
        <begin position="633"/>
        <end position="644"/>
    </location>
</feature>
<dbReference type="EMBL" id="HG723255">
    <property type="protein sequence ID" value="CDJ65683.1"/>
    <property type="molecule type" value="Genomic_DNA"/>
</dbReference>
<evidence type="ECO:0000313" key="4">
    <source>
        <dbReference type="Proteomes" id="UP000030754"/>
    </source>
</evidence>
<organism evidence="3 4">
    <name type="scientific">Eimeria necatrix</name>
    <dbReference type="NCBI Taxonomy" id="51315"/>
    <lineage>
        <taxon>Eukaryota</taxon>
        <taxon>Sar</taxon>
        <taxon>Alveolata</taxon>
        <taxon>Apicomplexa</taxon>
        <taxon>Conoidasida</taxon>
        <taxon>Coccidia</taxon>
        <taxon>Eucoccidiorida</taxon>
        <taxon>Eimeriorina</taxon>
        <taxon>Eimeriidae</taxon>
        <taxon>Eimeria</taxon>
    </lineage>
</organism>
<feature type="region of interest" description="Disordered" evidence="2">
    <location>
        <begin position="885"/>
        <end position="913"/>
    </location>
</feature>
<feature type="region of interest" description="Disordered" evidence="2">
    <location>
        <begin position="196"/>
        <end position="219"/>
    </location>
</feature>
<dbReference type="VEuPathDB" id="ToxoDB:ENH_00009030"/>
<sequence length="1271" mass="141099">METHLKTSKREEENATEKRVGLQQQNLSKQPQPPQGEAVHTAAARLLKQRQDEILVLQQQLKVQQAVRERHKKQLLLHQQRKQQLEAYCLLLQVPSCPLDLLQQVPQSATQSQCQLQVHATLEKRKLVQSLQLQPPPQHEHQQQQEQLEHQQQRRQSRTHLRNHRRPNVERFSGSSRVLQSESLLRLPPTLQHMQRTSMGMQHQHPQQRNLQNQQGEPRNLPRCASARCHLCGRLPRRLICSLCCSTALQQQMWCLQFLRQQHQQLQEQLQPLLQRCSDGSEGRGEEETEVQKYEIKLRLLLQQKQMRVQQLREMRRIREGRLVEAENMQSHLLFLRRQQRNSLIKLLLTADKLEKGCRTTTSRSSKQQKLARRLSGHSRAIELIAEAAVAGAALNWSEDSTIKELVAMEVALQHLRRERVSQLLELFNASSLLCESRREIGREEECEKAPDPTAYATAPDADEPLANNENADWLDFEQAFIMKSKGVSSAEIPGALSGSLHGQHWALTCFSMLLQQLATLLNLPLPRQLYLPGLEQQRLREVLHSHLNSLRRKQQSRASVLKLIEADQRQEQQQQNQIPPRGCAVQQPVSGSFYLAPPVKIDSSVVAGATRIPVPSRAVQAAQEQIGRDNTSSVSTSSFGSSSNGMLKSHEAGGRGSSSSSLKESCRIGTGYVNDMSTDISSLQASKPEFGGSVQADERCMLQRQHQQRQREQLAKPNCSSASGIGFLDRVYTLATGAAAYRKGKLSSSSCSSSSSAAIGSSSSMNKNGSSSSSNSSSSSSNISNNISSSRSSVNGGNTSRYDPVSRLLQKGQYLLSSIISDTMASAVSPRASAPPQIYAAVSPAAAAPAAAAAFTDTAVSNASKACLRAIEGRQDNINGCSIQMPGPDQTPPHQTKTYEVSGSAASRKDESEESDCVLLELSVRQRQARRRRQLQQEHRLKQDILRSSLPLFSWSAQQMAAAVASATTLAASAPVSGSAMAGSSYSCSIQSRCSVAHVPQQVLSEQCQGENCSLPLQEKQQRKVHPRQRELTRHYSVNCCRKRPLGALSGVTVRRNTAGIEENTEEAAPGGVRCKFGSLALTASRREQQQLLRMHRLQQLHQYREKLVRSEQEADTQEEQGIQQLLRLLNNNHPASPVLLDAAARRCIFFSLGDLTEVAEGLKPNVFAFCTFQGVEISSDPPGGLLGMMMAALNSPDFGKVWPSNTPRLYPPEERSPGNADLDSDDWLLVELEEDLSEFRGILDENELMGGLFPEECLTTGTKSIKRLA</sequence>
<feature type="region of interest" description="Disordered" evidence="2">
    <location>
        <begin position="747"/>
        <end position="804"/>
    </location>
</feature>
<feature type="compositionally biased region" description="Basic and acidic residues" evidence="2">
    <location>
        <begin position="138"/>
        <end position="152"/>
    </location>
</feature>
<evidence type="ECO:0000256" key="1">
    <source>
        <dbReference type="SAM" id="Coils"/>
    </source>
</evidence>
<dbReference type="OrthoDB" id="10392017at2759"/>
<feature type="compositionally biased region" description="Basic and acidic residues" evidence="2">
    <location>
        <begin position="1"/>
        <end position="20"/>
    </location>
</feature>
<feature type="region of interest" description="Disordered" evidence="2">
    <location>
        <begin position="132"/>
        <end position="177"/>
    </location>
</feature>
<dbReference type="Proteomes" id="UP000030754">
    <property type="component" value="Unassembled WGS sequence"/>
</dbReference>
<feature type="region of interest" description="Disordered" evidence="2">
    <location>
        <begin position="624"/>
        <end position="665"/>
    </location>
</feature>
<dbReference type="GeneID" id="25471089"/>
<feature type="coiled-coil region" evidence="1">
    <location>
        <begin position="256"/>
        <end position="304"/>
    </location>
</feature>
<keyword evidence="4" id="KW-1185">Reference proteome</keyword>
<evidence type="ECO:0000256" key="2">
    <source>
        <dbReference type="SAM" id="MobiDB-lite"/>
    </source>
</evidence>
<gene>
    <name evidence="3" type="ORF">ENH_00009030</name>
</gene>
<dbReference type="RefSeq" id="XP_013434150.1">
    <property type="nucleotide sequence ID" value="XM_013578696.1"/>
</dbReference>
<feature type="compositionally biased region" description="Low complexity" evidence="2">
    <location>
        <begin position="748"/>
        <end position="801"/>
    </location>
</feature>
<feature type="compositionally biased region" description="Basic residues" evidence="2">
    <location>
        <begin position="153"/>
        <end position="166"/>
    </location>
</feature>
<feature type="region of interest" description="Disordered" evidence="2">
    <location>
        <begin position="1"/>
        <end position="37"/>
    </location>
</feature>
<feature type="compositionally biased region" description="Low complexity" evidence="2">
    <location>
        <begin position="202"/>
        <end position="215"/>
    </location>
</feature>